<proteinExistence type="predicted"/>
<protein>
    <submittedName>
        <fullName evidence="1">Alpha-N-acetyl-neuraminyl-2,3-beta-galactosyl-1, 3-N-acetyl-galactosaminide alpha-2,6-sialyltransferase</fullName>
    </submittedName>
</protein>
<keyword evidence="1" id="KW-0808">Transferase</keyword>
<evidence type="ECO:0000313" key="1">
    <source>
        <dbReference type="EMBL" id="JAG09639.1"/>
    </source>
</evidence>
<dbReference type="EMBL" id="GBHO01020129">
    <property type="protein sequence ID" value="JAG23475.1"/>
    <property type="molecule type" value="Transcribed_RNA"/>
</dbReference>
<sequence length="101" mass="11348">AFRVNSRGPGGYSHHFLTCLGENRRQRGFFLSTGGFGAPKGRDWIFVFAVLISWLDQACAETCFQGQLNHVMFSDERLDQSQTVTFYFVALSVLAPQTSCF</sequence>
<accession>A0A0A9WPH9</accession>
<feature type="non-terminal residue" evidence="1">
    <location>
        <position position="1"/>
    </location>
</feature>
<gene>
    <name evidence="2" type="ORF">CM83_73460</name>
    <name evidence="1" type="ORF">CM83_73462</name>
</gene>
<dbReference type="EMBL" id="GBHO01033965">
    <property type="protein sequence ID" value="JAG09639.1"/>
    <property type="molecule type" value="Transcribed_RNA"/>
</dbReference>
<keyword evidence="1" id="KW-0328">Glycosyltransferase</keyword>
<organism evidence="1">
    <name type="scientific">Lygus hesperus</name>
    <name type="common">Western plant bug</name>
    <dbReference type="NCBI Taxonomy" id="30085"/>
    <lineage>
        <taxon>Eukaryota</taxon>
        <taxon>Metazoa</taxon>
        <taxon>Ecdysozoa</taxon>
        <taxon>Arthropoda</taxon>
        <taxon>Hexapoda</taxon>
        <taxon>Insecta</taxon>
        <taxon>Pterygota</taxon>
        <taxon>Neoptera</taxon>
        <taxon>Paraneoptera</taxon>
        <taxon>Hemiptera</taxon>
        <taxon>Heteroptera</taxon>
        <taxon>Panheteroptera</taxon>
        <taxon>Cimicomorpha</taxon>
        <taxon>Miridae</taxon>
        <taxon>Mirini</taxon>
        <taxon>Lygus</taxon>
    </lineage>
</organism>
<dbReference type="GO" id="GO:0016757">
    <property type="term" value="F:glycosyltransferase activity"/>
    <property type="evidence" value="ECO:0007669"/>
    <property type="project" value="UniProtKB-KW"/>
</dbReference>
<evidence type="ECO:0000313" key="2">
    <source>
        <dbReference type="EMBL" id="JAG23475.1"/>
    </source>
</evidence>
<reference evidence="1" key="1">
    <citation type="journal article" date="2014" name="PLoS ONE">
        <title>Transcriptome-Based Identification of ABC Transporters in the Western Tarnished Plant Bug Lygus hesperus.</title>
        <authorList>
            <person name="Hull J.J."/>
            <person name="Chaney K."/>
            <person name="Geib S.M."/>
            <person name="Fabrick J.A."/>
            <person name="Brent C.S."/>
            <person name="Walsh D."/>
            <person name="Lavine L.C."/>
        </authorList>
    </citation>
    <scope>NUCLEOTIDE SEQUENCE</scope>
</reference>
<reference evidence="1" key="2">
    <citation type="submission" date="2014-07" db="EMBL/GenBank/DDBJ databases">
        <authorList>
            <person name="Hull J."/>
        </authorList>
    </citation>
    <scope>NUCLEOTIDE SEQUENCE</scope>
</reference>
<dbReference type="AlphaFoldDB" id="A0A0A9WPH9"/>
<name>A0A0A9WPH9_LYGHE</name>